<dbReference type="AlphaFoldDB" id="A0A2G9RHN6"/>
<dbReference type="EMBL" id="KV941710">
    <property type="protein sequence ID" value="PIO27408.1"/>
    <property type="molecule type" value="Genomic_DNA"/>
</dbReference>
<feature type="region of interest" description="Disordered" evidence="2">
    <location>
        <begin position="1"/>
        <end position="31"/>
    </location>
</feature>
<keyword evidence="4" id="KW-1185">Reference proteome</keyword>
<keyword evidence="1" id="KW-0175">Coiled coil</keyword>
<accession>A0A2G9RHN6</accession>
<evidence type="ECO:0000256" key="2">
    <source>
        <dbReference type="SAM" id="MobiDB-lite"/>
    </source>
</evidence>
<evidence type="ECO:0000313" key="4">
    <source>
        <dbReference type="Proteomes" id="UP000228934"/>
    </source>
</evidence>
<proteinExistence type="predicted"/>
<organism evidence="3 4">
    <name type="scientific">Aquarana catesbeiana</name>
    <name type="common">American bullfrog</name>
    <name type="synonym">Rana catesbeiana</name>
    <dbReference type="NCBI Taxonomy" id="8400"/>
    <lineage>
        <taxon>Eukaryota</taxon>
        <taxon>Metazoa</taxon>
        <taxon>Chordata</taxon>
        <taxon>Craniata</taxon>
        <taxon>Vertebrata</taxon>
        <taxon>Euteleostomi</taxon>
        <taxon>Amphibia</taxon>
        <taxon>Batrachia</taxon>
        <taxon>Anura</taxon>
        <taxon>Neobatrachia</taxon>
        <taxon>Ranoidea</taxon>
        <taxon>Ranidae</taxon>
        <taxon>Aquarana</taxon>
    </lineage>
</organism>
<gene>
    <name evidence="3" type="ORF">AB205_0140200</name>
</gene>
<feature type="coiled-coil region" evidence="1">
    <location>
        <begin position="61"/>
        <end position="95"/>
    </location>
</feature>
<evidence type="ECO:0000313" key="3">
    <source>
        <dbReference type="EMBL" id="PIO27408.1"/>
    </source>
</evidence>
<reference evidence="4" key="1">
    <citation type="journal article" date="2017" name="Nat. Commun.">
        <title>The North American bullfrog draft genome provides insight into hormonal regulation of long noncoding RNA.</title>
        <authorList>
            <person name="Hammond S.A."/>
            <person name="Warren R.L."/>
            <person name="Vandervalk B.P."/>
            <person name="Kucuk E."/>
            <person name="Khan H."/>
            <person name="Gibb E.A."/>
            <person name="Pandoh P."/>
            <person name="Kirk H."/>
            <person name="Zhao Y."/>
            <person name="Jones M."/>
            <person name="Mungall A.J."/>
            <person name="Coope R."/>
            <person name="Pleasance S."/>
            <person name="Moore R.A."/>
            <person name="Holt R.A."/>
            <person name="Round J.M."/>
            <person name="Ohora S."/>
            <person name="Walle B.V."/>
            <person name="Veldhoen N."/>
            <person name="Helbing C.C."/>
            <person name="Birol I."/>
        </authorList>
    </citation>
    <scope>NUCLEOTIDE SEQUENCE [LARGE SCALE GENOMIC DNA]</scope>
</reference>
<name>A0A2G9RHN6_AQUCT</name>
<evidence type="ECO:0000256" key="1">
    <source>
        <dbReference type="SAM" id="Coils"/>
    </source>
</evidence>
<sequence>MGEKRLRTTETRDSTTLEEGEIPQTQAEEEEGDIVEIGEIFTTTGDGDVVEEECHFTSESAQILIREIMGCNGDLEQLKENINDVQKKKKNEDHH</sequence>
<feature type="compositionally biased region" description="Basic and acidic residues" evidence="2">
    <location>
        <begin position="1"/>
        <end position="15"/>
    </location>
</feature>
<feature type="compositionally biased region" description="Acidic residues" evidence="2">
    <location>
        <begin position="16"/>
        <end position="31"/>
    </location>
</feature>
<protein>
    <submittedName>
        <fullName evidence="3">Uncharacterized protein</fullName>
    </submittedName>
</protein>
<dbReference type="Proteomes" id="UP000228934">
    <property type="component" value="Unassembled WGS sequence"/>
</dbReference>